<comment type="caution">
    <text evidence="1">The sequence shown here is derived from an EMBL/GenBank/DDBJ whole genome shotgun (WGS) entry which is preliminary data.</text>
</comment>
<dbReference type="AlphaFoldDB" id="A0AAP3EQI0"/>
<dbReference type="Proteomes" id="UP001208624">
    <property type="component" value="Unassembled WGS sequence"/>
</dbReference>
<sequence length="68" mass="7425">ATAATTNAPHIVWGWIKGEKIRSAVKPVDGPIDRYNRHSARRNKVCGAWATADDNNAITASKFILGKH</sequence>
<dbReference type="EMBL" id="JAOVKC010001541">
    <property type="protein sequence ID" value="MCV5626409.1"/>
    <property type="molecule type" value="Genomic_DNA"/>
</dbReference>
<feature type="non-terminal residue" evidence="1">
    <location>
        <position position="1"/>
    </location>
</feature>
<organism evidence="1 2">
    <name type="scientific">Escherichia coli</name>
    <dbReference type="NCBI Taxonomy" id="562"/>
    <lineage>
        <taxon>Bacteria</taxon>
        <taxon>Pseudomonadati</taxon>
        <taxon>Pseudomonadota</taxon>
        <taxon>Gammaproteobacteria</taxon>
        <taxon>Enterobacterales</taxon>
        <taxon>Enterobacteriaceae</taxon>
        <taxon>Escherichia</taxon>
    </lineage>
</organism>
<accession>A0AAP3EQI0</accession>
<evidence type="ECO:0000313" key="2">
    <source>
        <dbReference type="Proteomes" id="UP001208624"/>
    </source>
</evidence>
<name>A0AAP3EQI0_ECOLX</name>
<gene>
    <name evidence="1" type="ORF">OFN31_32790</name>
</gene>
<protein>
    <submittedName>
        <fullName evidence="1">Uncharacterized protein</fullName>
    </submittedName>
</protein>
<proteinExistence type="predicted"/>
<reference evidence="1" key="1">
    <citation type="submission" date="2023-06" db="EMBL/GenBank/DDBJ databases">
        <title>Deciphering the underlying mechanisms mediating the transmission of blaNDM gene from human to animals in China.</title>
        <authorList>
            <person name="Chen K."/>
            <person name="Chen S."/>
        </authorList>
    </citation>
    <scope>NUCLEOTIDE SEQUENCE</scope>
    <source>
        <strain evidence="1">1199</strain>
    </source>
</reference>
<evidence type="ECO:0000313" key="1">
    <source>
        <dbReference type="EMBL" id="MCV5626409.1"/>
    </source>
</evidence>